<dbReference type="SUPFAM" id="SSF53067">
    <property type="entry name" value="Actin-like ATPase domain"/>
    <property type="match status" value="1"/>
</dbReference>
<dbReference type="Gene3D" id="3.30.420.40">
    <property type="match status" value="1"/>
</dbReference>
<dbReference type="InterPro" id="IPR013126">
    <property type="entry name" value="Hsp_70_fam"/>
</dbReference>
<dbReference type="GO" id="GO:0005524">
    <property type="term" value="F:ATP binding"/>
    <property type="evidence" value="ECO:0007669"/>
    <property type="project" value="UniProtKB-KW"/>
</dbReference>
<name>A0AAD9U9B7_9ROSI</name>
<reference evidence="3" key="1">
    <citation type="journal article" date="2023" name="Plant J.">
        <title>Genome sequences and population genomics provide insights into the demographic history, inbreeding, and mutation load of two 'living fossil' tree species of Dipteronia.</title>
        <authorList>
            <person name="Feng Y."/>
            <person name="Comes H.P."/>
            <person name="Chen J."/>
            <person name="Zhu S."/>
            <person name="Lu R."/>
            <person name="Zhang X."/>
            <person name="Li P."/>
            <person name="Qiu J."/>
            <person name="Olsen K.M."/>
            <person name="Qiu Y."/>
        </authorList>
    </citation>
    <scope>NUCLEOTIDE SEQUENCE</scope>
    <source>
        <strain evidence="3">KIB01</strain>
    </source>
</reference>
<gene>
    <name evidence="3" type="ORF">Ddye_017765</name>
</gene>
<dbReference type="GO" id="GO:0140662">
    <property type="term" value="F:ATP-dependent protein folding chaperone"/>
    <property type="evidence" value="ECO:0007669"/>
    <property type="project" value="InterPro"/>
</dbReference>
<dbReference type="EMBL" id="JANJYI010000005">
    <property type="protein sequence ID" value="KAK2650276.1"/>
    <property type="molecule type" value="Genomic_DNA"/>
</dbReference>
<dbReference type="PRINTS" id="PR00301">
    <property type="entry name" value="HEATSHOCK70"/>
</dbReference>
<evidence type="ECO:0000256" key="1">
    <source>
        <dbReference type="ARBA" id="ARBA00022741"/>
    </source>
</evidence>
<sequence length="79" mass="8830">MDLFRKCMKPVKKCLGDAKMDKSIVRGVVLVSGSTKIPNIQQLYQDFFNGKELCKNMNPYEDVPHSVVVQSAILNGEGQ</sequence>
<dbReference type="Proteomes" id="UP001280121">
    <property type="component" value="Unassembled WGS sequence"/>
</dbReference>
<accession>A0AAD9U9B7</accession>
<evidence type="ECO:0000313" key="4">
    <source>
        <dbReference type="Proteomes" id="UP001280121"/>
    </source>
</evidence>
<protein>
    <recommendedName>
        <fullName evidence="5">Heat shock protein 70</fullName>
    </recommendedName>
</protein>
<evidence type="ECO:0008006" key="5">
    <source>
        <dbReference type="Google" id="ProtNLM"/>
    </source>
</evidence>
<evidence type="ECO:0000256" key="2">
    <source>
        <dbReference type="ARBA" id="ARBA00022840"/>
    </source>
</evidence>
<keyword evidence="2" id="KW-0067">ATP-binding</keyword>
<organism evidence="3 4">
    <name type="scientific">Dipteronia dyeriana</name>
    <dbReference type="NCBI Taxonomy" id="168575"/>
    <lineage>
        <taxon>Eukaryota</taxon>
        <taxon>Viridiplantae</taxon>
        <taxon>Streptophyta</taxon>
        <taxon>Embryophyta</taxon>
        <taxon>Tracheophyta</taxon>
        <taxon>Spermatophyta</taxon>
        <taxon>Magnoliopsida</taxon>
        <taxon>eudicotyledons</taxon>
        <taxon>Gunneridae</taxon>
        <taxon>Pentapetalae</taxon>
        <taxon>rosids</taxon>
        <taxon>malvids</taxon>
        <taxon>Sapindales</taxon>
        <taxon>Sapindaceae</taxon>
        <taxon>Hippocastanoideae</taxon>
        <taxon>Acereae</taxon>
        <taxon>Dipteronia</taxon>
    </lineage>
</organism>
<keyword evidence="4" id="KW-1185">Reference proteome</keyword>
<comment type="caution">
    <text evidence="3">The sequence shown here is derived from an EMBL/GenBank/DDBJ whole genome shotgun (WGS) entry which is preliminary data.</text>
</comment>
<keyword evidence="1" id="KW-0547">Nucleotide-binding</keyword>
<dbReference type="Pfam" id="PF00012">
    <property type="entry name" value="HSP70"/>
    <property type="match status" value="1"/>
</dbReference>
<dbReference type="PANTHER" id="PTHR19375">
    <property type="entry name" value="HEAT SHOCK PROTEIN 70KDA"/>
    <property type="match status" value="1"/>
</dbReference>
<dbReference type="InterPro" id="IPR043129">
    <property type="entry name" value="ATPase_NBD"/>
</dbReference>
<dbReference type="AlphaFoldDB" id="A0AAD9U9B7"/>
<proteinExistence type="predicted"/>
<evidence type="ECO:0000313" key="3">
    <source>
        <dbReference type="EMBL" id="KAK2650276.1"/>
    </source>
</evidence>